<dbReference type="InterPro" id="IPR045566">
    <property type="entry name" value="SegE-like_GIY-YIG"/>
</dbReference>
<evidence type="ECO:0000313" key="3">
    <source>
        <dbReference type="Proteomes" id="UP000288494"/>
    </source>
</evidence>
<evidence type="ECO:0000259" key="1">
    <source>
        <dbReference type="Pfam" id="PF19835"/>
    </source>
</evidence>
<dbReference type="EMBL" id="MK295203">
    <property type="protein sequence ID" value="AZV01039.1"/>
    <property type="molecule type" value="Genomic_DNA"/>
</dbReference>
<dbReference type="Proteomes" id="UP000288494">
    <property type="component" value="Segment"/>
</dbReference>
<sequence length="324" mass="37415">MQDFGHWAVFEETDIKNHIGFVYVITFEDGKKYVGAKKIWKRIKAAPCTFKRGPKKGFEESDWKTYTSSSNELNAMIEKGISPKEYLIVGWYPTWGKTLMAEMEMQLANDVLRDPMWLNKQIGGHFNPNCFDDLTADEVGKYIKSGWQFGRSKTEKHSVTYNCSKFTIWDYQENKAVEVLNQNEFARNNDLSSNHLTRLLQGTLDLIKDRWGLPPDIARQRYKFQDVSSGTKFLSNSELEEFYGMTRGQANKAVKDGRAVKLVVESKEDHIKKLGSIELVKTEKTKVTSQVMLNSFKDIVNPMTTAEKSEMIEWLESYITYLKS</sequence>
<accession>A0A3T0IM07</accession>
<reference evidence="2 3" key="1">
    <citation type="submission" date="2018-12" db="EMBL/GenBank/DDBJ databases">
        <title>Characterization of novel bacteriophages infecting Shigella spp. and E. coli O157: H7.</title>
        <authorList>
            <person name="Shahin K."/>
            <person name="Bao H."/>
            <person name="Wang R."/>
        </authorList>
    </citation>
    <scope>NUCLEOTIDE SEQUENCE [LARGE SCALE GENOMIC DNA]</scope>
</reference>
<keyword evidence="3" id="KW-1185">Reference proteome</keyword>
<evidence type="ECO:0000313" key="2">
    <source>
        <dbReference type="EMBL" id="AZV01039.1"/>
    </source>
</evidence>
<feature type="domain" description="Putative endonuclease SegE-like GIY-YIG" evidence="1">
    <location>
        <begin position="10"/>
        <end position="122"/>
    </location>
</feature>
<organism evidence="2 3">
    <name type="scientific">Escherichia phage vB_EcoM_005</name>
    <dbReference type="NCBI Taxonomy" id="2500761"/>
    <lineage>
        <taxon>Viruses</taxon>
        <taxon>Duplodnaviria</taxon>
        <taxon>Heunggongvirae</taxon>
        <taxon>Uroviricota</taxon>
        <taxon>Caudoviricetes</taxon>
        <taxon>Pantevenvirales</taxon>
        <taxon>Straboviridae</taxon>
        <taxon>Tevenvirinae</taxon>
        <taxon>Dhakavirus</taxon>
        <taxon>Dhakavirus ecom005</taxon>
    </lineage>
</organism>
<proteinExistence type="predicted"/>
<name>A0A3T0IM07_9CAUD</name>
<protein>
    <recommendedName>
        <fullName evidence="1">Putative endonuclease SegE-like GIY-YIG domain-containing protein</fullName>
    </recommendedName>
</protein>
<dbReference type="Pfam" id="PF19835">
    <property type="entry name" value="SegE_GIY-YIG"/>
    <property type="match status" value="1"/>
</dbReference>
<gene>
    <name evidence="2" type="ORF">vBEcoM005_152</name>
</gene>